<protein>
    <recommendedName>
        <fullName evidence="4">Transmembrane protein</fullName>
    </recommendedName>
</protein>
<dbReference type="AlphaFoldDB" id="A0A396IQ85"/>
<evidence type="ECO:0000256" key="1">
    <source>
        <dbReference type="SAM" id="Phobius"/>
    </source>
</evidence>
<keyword evidence="1" id="KW-1133">Transmembrane helix</keyword>
<sequence length="107" mass="12497">MFWPMDAVVQHIFLEVQYCNGNRATFILFMCSIASFILLFALVCKYVGIEYGFLVYVLPFWIFIFRGCGLALAFSYVESRYAFTNQLLSYDVSYIWVNIVLKSHSNK</sequence>
<accession>A0A396IQ85</accession>
<dbReference type="Proteomes" id="UP000265566">
    <property type="component" value="Chromosome 4"/>
</dbReference>
<evidence type="ECO:0000313" key="2">
    <source>
        <dbReference type="EMBL" id="RHN65067.1"/>
    </source>
</evidence>
<proteinExistence type="predicted"/>
<dbReference type="EMBL" id="PSQE01000004">
    <property type="protein sequence ID" value="RHN65067.1"/>
    <property type="molecule type" value="Genomic_DNA"/>
</dbReference>
<keyword evidence="1" id="KW-0472">Membrane</keyword>
<reference evidence="3" key="1">
    <citation type="journal article" date="2018" name="Nat. Plants">
        <title>Whole-genome landscape of Medicago truncatula symbiotic genes.</title>
        <authorList>
            <person name="Pecrix Y."/>
            <person name="Staton S.E."/>
            <person name="Sallet E."/>
            <person name="Lelandais-Briere C."/>
            <person name="Moreau S."/>
            <person name="Carrere S."/>
            <person name="Blein T."/>
            <person name="Jardinaud M.F."/>
            <person name="Latrasse D."/>
            <person name="Zouine M."/>
            <person name="Zahm M."/>
            <person name="Kreplak J."/>
            <person name="Mayjonade B."/>
            <person name="Satge C."/>
            <person name="Perez M."/>
            <person name="Cauet S."/>
            <person name="Marande W."/>
            <person name="Chantry-Darmon C."/>
            <person name="Lopez-Roques C."/>
            <person name="Bouchez O."/>
            <person name="Berard A."/>
            <person name="Debelle F."/>
            <person name="Munos S."/>
            <person name="Bendahmane A."/>
            <person name="Berges H."/>
            <person name="Niebel A."/>
            <person name="Buitink J."/>
            <person name="Frugier F."/>
            <person name="Benhamed M."/>
            <person name="Crespi M."/>
            <person name="Gouzy J."/>
            <person name="Gamas P."/>
        </authorList>
    </citation>
    <scope>NUCLEOTIDE SEQUENCE [LARGE SCALE GENOMIC DNA]</scope>
    <source>
        <strain evidence="3">cv. Jemalong A17</strain>
    </source>
</reference>
<evidence type="ECO:0008006" key="4">
    <source>
        <dbReference type="Google" id="ProtNLM"/>
    </source>
</evidence>
<keyword evidence="1" id="KW-0812">Transmembrane</keyword>
<evidence type="ECO:0000313" key="3">
    <source>
        <dbReference type="Proteomes" id="UP000265566"/>
    </source>
</evidence>
<organism evidence="2 3">
    <name type="scientific">Medicago truncatula</name>
    <name type="common">Barrel medic</name>
    <name type="synonym">Medicago tribuloides</name>
    <dbReference type="NCBI Taxonomy" id="3880"/>
    <lineage>
        <taxon>Eukaryota</taxon>
        <taxon>Viridiplantae</taxon>
        <taxon>Streptophyta</taxon>
        <taxon>Embryophyta</taxon>
        <taxon>Tracheophyta</taxon>
        <taxon>Spermatophyta</taxon>
        <taxon>Magnoliopsida</taxon>
        <taxon>eudicotyledons</taxon>
        <taxon>Gunneridae</taxon>
        <taxon>Pentapetalae</taxon>
        <taxon>rosids</taxon>
        <taxon>fabids</taxon>
        <taxon>Fabales</taxon>
        <taxon>Fabaceae</taxon>
        <taxon>Papilionoideae</taxon>
        <taxon>50 kb inversion clade</taxon>
        <taxon>NPAAA clade</taxon>
        <taxon>Hologalegina</taxon>
        <taxon>IRL clade</taxon>
        <taxon>Trifolieae</taxon>
        <taxon>Medicago</taxon>
    </lineage>
</organism>
<feature type="transmembrane region" description="Helical" evidence="1">
    <location>
        <begin position="24"/>
        <end position="44"/>
    </location>
</feature>
<name>A0A396IQ85_MEDTR</name>
<comment type="caution">
    <text evidence="2">The sequence shown here is derived from an EMBL/GenBank/DDBJ whole genome shotgun (WGS) entry which is preliminary data.</text>
</comment>
<gene>
    <name evidence="2" type="ORF">MtrunA17_Chr4g0075911</name>
</gene>
<feature type="transmembrane region" description="Helical" evidence="1">
    <location>
        <begin position="51"/>
        <end position="77"/>
    </location>
</feature>
<dbReference type="Gramene" id="rna27960">
    <property type="protein sequence ID" value="RHN65067.1"/>
    <property type="gene ID" value="gene27960"/>
</dbReference>